<evidence type="ECO:0000313" key="2">
    <source>
        <dbReference type="EMBL" id="VAW31068.1"/>
    </source>
</evidence>
<protein>
    <recommendedName>
        <fullName evidence="1">DUF6438 domain-containing protein</fullName>
    </recommendedName>
</protein>
<dbReference type="AlphaFoldDB" id="A0A3B0UK29"/>
<feature type="domain" description="DUF6438" evidence="1">
    <location>
        <begin position="65"/>
        <end position="157"/>
    </location>
</feature>
<accession>A0A3B0UK29</accession>
<sequence length="253" mass="27979">MTHYQEVVMKKTLAIIILLLTVGCTLLQPSPDLAWDQDAEELIIRLTDGGGYQPEAGIYNEIPRMLVWGNGRIIWHTFNEDDNRQVWQAQLSEAEMTDLLQTFADKGFFHLDAHYELGEKISDSSSINLQINLLSGSYGVDEYSSGAPNEFHALVELLGSGAGAEGTPYIPQSGHLTAVLLRPRGGISTLPTWDAATLGLNLEDATGIWVDGDVLAYAWEIVNLEYWVAQVVQGEDLYELYVQLPELTGVDPK</sequence>
<reference evidence="2" key="1">
    <citation type="submission" date="2018-06" db="EMBL/GenBank/DDBJ databases">
        <authorList>
            <person name="Zhirakovskaya E."/>
        </authorList>
    </citation>
    <scope>NUCLEOTIDE SEQUENCE</scope>
</reference>
<gene>
    <name evidence="2" type="ORF">MNBD_CHLOROFLEXI01-2421</name>
</gene>
<dbReference type="EMBL" id="UOEU01000149">
    <property type="protein sequence ID" value="VAW31068.1"/>
    <property type="molecule type" value="Genomic_DNA"/>
</dbReference>
<name>A0A3B0UK29_9ZZZZ</name>
<dbReference type="InterPro" id="IPR045497">
    <property type="entry name" value="DUF6438"/>
</dbReference>
<proteinExistence type="predicted"/>
<evidence type="ECO:0000259" key="1">
    <source>
        <dbReference type="Pfam" id="PF20033"/>
    </source>
</evidence>
<dbReference type="Pfam" id="PF20033">
    <property type="entry name" value="DUF6438"/>
    <property type="match status" value="1"/>
</dbReference>
<organism evidence="2">
    <name type="scientific">hydrothermal vent metagenome</name>
    <dbReference type="NCBI Taxonomy" id="652676"/>
    <lineage>
        <taxon>unclassified sequences</taxon>
        <taxon>metagenomes</taxon>
        <taxon>ecological metagenomes</taxon>
    </lineage>
</organism>